<name>A0A812VET7_SYMPI</name>
<dbReference type="AlphaFoldDB" id="A0A812VET7"/>
<evidence type="ECO:0000313" key="2">
    <source>
        <dbReference type="Proteomes" id="UP000649617"/>
    </source>
</evidence>
<protein>
    <submittedName>
        <fullName evidence="1">Uncharacterized protein</fullName>
    </submittedName>
</protein>
<comment type="caution">
    <text evidence="1">The sequence shown here is derived from an EMBL/GenBank/DDBJ whole genome shotgun (WGS) entry which is preliminary data.</text>
</comment>
<proteinExistence type="predicted"/>
<sequence length="74" mass="8309">MIRAYDCIQEDFLGCDPHHLVESAHHLSNDERKTLKYQFRELPEVLNAVGTVKALPPKLGKSASQPFSDDGDKT</sequence>
<reference evidence="1" key="1">
    <citation type="submission" date="2021-02" db="EMBL/GenBank/DDBJ databases">
        <authorList>
            <person name="Dougan E. K."/>
            <person name="Rhodes N."/>
            <person name="Thang M."/>
            <person name="Chan C."/>
        </authorList>
    </citation>
    <scope>NUCLEOTIDE SEQUENCE</scope>
</reference>
<gene>
    <name evidence="1" type="ORF">SPIL2461_LOCUS16236</name>
</gene>
<organism evidence="1 2">
    <name type="scientific">Symbiodinium pilosum</name>
    <name type="common">Dinoflagellate</name>
    <dbReference type="NCBI Taxonomy" id="2952"/>
    <lineage>
        <taxon>Eukaryota</taxon>
        <taxon>Sar</taxon>
        <taxon>Alveolata</taxon>
        <taxon>Dinophyceae</taxon>
        <taxon>Suessiales</taxon>
        <taxon>Symbiodiniaceae</taxon>
        <taxon>Symbiodinium</taxon>
    </lineage>
</organism>
<accession>A0A812VET7</accession>
<dbReference type="EMBL" id="CAJNIZ010041913">
    <property type="protein sequence ID" value="CAE7618697.1"/>
    <property type="molecule type" value="Genomic_DNA"/>
</dbReference>
<dbReference type="OrthoDB" id="422713at2759"/>
<feature type="non-terminal residue" evidence="1">
    <location>
        <position position="74"/>
    </location>
</feature>
<keyword evidence="2" id="KW-1185">Reference proteome</keyword>
<dbReference type="Proteomes" id="UP000649617">
    <property type="component" value="Unassembled WGS sequence"/>
</dbReference>
<evidence type="ECO:0000313" key="1">
    <source>
        <dbReference type="EMBL" id="CAE7618697.1"/>
    </source>
</evidence>